<dbReference type="FunFam" id="2.130.10.10:FF:000549">
    <property type="entry name" value="Small nucleolar ribonucleoprotein complex subunit"/>
    <property type="match status" value="1"/>
</dbReference>
<dbReference type="GO" id="GO:0032040">
    <property type="term" value="C:small-subunit processome"/>
    <property type="evidence" value="ECO:0007669"/>
    <property type="project" value="TreeGrafter"/>
</dbReference>
<accession>A0A0F8CYD6</accession>
<feature type="region of interest" description="Disordered" evidence="8">
    <location>
        <begin position="1"/>
        <end position="46"/>
    </location>
</feature>
<evidence type="ECO:0000256" key="7">
    <source>
        <dbReference type="PROSITE-ProRule" id="PRU00221"/>
    </source>
</evidence>
<proteinExistence type="inferred from homology"/>
<reference evidence="9 10" key="1">
    <citation type="submission" date="2015-04" db="EMBL/GenBank/DDBJ databases">
        <title>Genome sequence of Ceratocystis platani, a major pathogen of plane trees.</title>
        <authorList>
            <person name="Belbahri L."/>
        </authorList>
    </citation>
    <scope>NUCLEOTIDE SEQUENCE [LARGE SCALE GENOMIC DNA]</scope>
    <source>
        <strain evidence="9 10">CFO</strain>
    </source>
</reference>
<evidence type="ECO:0000256" key="3">
    <source>
        <dbReference type="ARBA" id="ARBA00022574"/>
    </source>
</evidence>
<evidence type="ECO:0000313" key="9">
    <source>
        <dbReference type="EMBL" id="KKF95627.1"/>
    </source>
</evidence>
<feature type="repeat" description="WD" evidence="7">
    <location>
        <begin position="556"/>
        <end position="584"/>
    </location>
</feature>
<keyword evidence="5" id="KW-0539">Nucleus</keyword>
<protein>
    <submittedName>
        <fullName evidence="9">Putative U3 small nucleolar RNA-associated protein 18</fullName>
    </submittedName>
</protein>
<evidence type="ECO:0000256" key="2">
    <source>
        <dbReference type="ARBA" id="ARBA00022552"/>
    </source>
</evidence>
<dbReference type="InterPro" id="IPR015943">
    <property type="entry name" value="WD40/YVTN_repeat-like_dom_sf"/>
</dbReference>
<sequence>MSSKKYQEPDSGSENYFSDSAESDFGGFDQNSDDDSMNKDPSMFTKDAVEEELERLVLGNSSGFRRQLFDDLEASATAEAGMQLTTTSKNDDDIEELDDSELFDLDFATTGEKKLGGAAVEGALDPAWEDSDDERMTVSLTSAARLRKFRVAGEDDTVNGSVYTDRLRQSYLQLNPMPKWAQFGQAQAAKRRRRQSSDAEGSSDSEVDDEYGALPIDTFLRNAGQLGSINSTKRRKLRPEVLDIQRSRDIPDTHRGAVTSLSFHPHFPILLSSSPSSILFLHHIDPQAHPTPNPRLTSVQARQVDVRHSEFRYPAGDKVVFAGRRKYFHSWDLESGVVQKTTRVYGHREEHKSMERFKLSPCGRYMGIVASTRKGGGVINVVDTNTSNWLAAARLDSRHGIADFAWWSTGDGMTILGRDGQVGEFSMVDKRFLGLWRDEGCVGGIVLGLGGHQGPTELGEDGWVAIGSSSGITNIYNRGNLFTLNEEGDIVMTTRPTPTKVFEQLVTPVTTISFSPDGQLMAFASREKRDALRLAHLPSCTVYRNWPTADTPLGRITAVSFSSDSKTLAVGNDSGKIRTWEIRN</sequence>
<dbReference type="Pfam" id="PF00400">
    <property type="entry name" value="WD40"/>
    <property type="match status" value="2"/>
</dbReference>
<dbReference type="PANTHER" id="PTHR18359">
    <property type="entry name" value="WD-REPEAT PROTEIN-RELATED"/>
    <property type="match status" value="1"/>
</dbReference>
<dbReference type="GO" id="GO:0034388">
    <property type="term" value="C:Pwp2p-containing subcomplex of 90S preribosome"/>
    <property type="evidence" value="ECO:0007669"/>
    <property type="project" value="TreeGrafter"/>
</dbReference>
<keyword evidence="4" id="KW-0677">Repeat</keyword>
<dbReference type="InterPro" id="IPR036322">
    <property type="entry name" value="WD40_repeat_dom_sf"/>
</dbReference>
<keyword evidence="3 7" id="KW-0853">WD repeat</keyword>
<evidence type="ECO:0000256" key="8">
    <source>
        <dbReference type="SAM" id="MobiDB-lite"/>
    </source>
</evidence>
<dbReference type="InterPro" id="IPR001680">
    <property type="entry name" value="WD40_rpt"/>
</dbReference>
<dbReference type="PANTHER" id="PTHR18359:SF0">
    <property type="entry name" value="U3 SMALL NUCLEOLAR RNA-ASSOCIATED PROTEIN 18 HOMOLOG"/>
    <property type="match status" value="1"/>
</dbReference>
<evidence type="ECO:0000256" key="6">
    <source>
        <dbReference type="ARBA" id="ARBA00025767"/>
    </source>
</evidence>
<dbReference type="Proteomes" id="UP000034841">
    <property type="component" value="Unassembled WGS sequence"/>
</dbReference>
<dbReference type="Pfam" id="PF07676">
    <property type="entry name" value="PD40"/>
    <property type="match status" value="1"/>
</dbReference>
<keyword evidence="10" id="KW-1185">Reference proteome</keyword>
<dbReference type="Gene3D" id="2.130.10.10">
    <property type="entry name" value="YVTN repeat-like/Quinoprotein amine dehydrogenase"/>
    <property type="match status" value="1"/>
</dbReference>
<dbReference type="GO" id="GO:0006364">
    <property type="term" value="P:rRNA processing"/>
    <property type="evidence" value="ECO:0007669"/>
    <property type="project" value="UniProtKB-KW"/>
</dbReference>
<dbReference type="InterPro" id="IPR011659">
    <property type="entry name" value="WD40"/>
</dbReference>
<gene>
    <name evidence="9" type="ORF">CFO_g2031</name>
</gene>
<dbReference type="SMART" id="SM00320">
    <property type="entry name" value="WD40"/>
    <property type="match status" value="3"/>
</dbReference>
<feature type="compositionally biased region" description="Polar residues" evidence="8">
    <location>
        <begin position="9"/>
        <end position="20"/>
    </location>
</feature>
<evidence type="ECO:0000256" key="1">
    <source>
        <dbReference type="ARBA" id="ARBA00004604"/>
    </source>
</evidence>
<dbReference type="EMBL" id="LBBL01000085">
    <property type="protein sequence ID" value="KKF95627.1"/>
    <property type="molecule type" value="Genomic_DNA"/>
</dbReference>
<evidence type="ECO:0000256" key="4">
    <source>
        <dbReference type="ARBA" id="ARBA00022737"/>
    </source>
</evidence>
<evidence type="ECO:0000313" key="10">
    <source>
        <dbReference type="Proteomes" id="UP000034841"/>
    </source>
</evidence>
<keyword evidence="2" id="KW-0698">rRNA processing</keyword>
<dbReference type="InterPro" id="IPR045161">
    <property type="entry name" value="Utp18"/>
</dbReference>
<feature type="region of interest" description="Disordered" evidence="8">
    <location>
        <begin position="183"/>
        <end position="209"/>
    </location>
</feature>
<dbReference type="AlphaFoldDB" id="A0A0F8CYD6"/>
<dbReference type="PROSITE" id="PS50294">
    <property type="entry name" value="WD_REPEATS_REGION"/>
    <property type="match status" value="1"/>
</dbReference>
<comment type="similarity">
    <text evidence="6">Belongs to the WD repeat UTP18 family.</text>
</comment>
<evidence type="ECO:0000256" key="5">
    <source>
        <dbReference type="ARBA" id="ARBA00023242"/>
    </source>
</evidence>
<comment type="caution">
    <text evidence="9">The sequence shown here is derived from an EMBL/GenBank/DDBJ whole genome shotgun (WGS) entry which is preliminary data.</text>
</comment>
<dbReference type="PROSITE" id="PS50082">
    <property type="entry name" value="WD_REPEATS_2"/>
    <property type="match status" value="1"/>
</dbReference>
<name>A0A0F8CYD6_CERFI</name>
<organism evidence="9 10">
    <name type="scientific">Ceratocystis fimbriata f. sp. platani</name>
    <dbReference type="NCBI Taxonomy" id="88771"/>
    <lineage>
        <taxon>Eukaryota</taxon>
        <taxon>Fungi</taxon>
        <taxon>Dikarya</taxon>
        <taxon>Ascomycota</taxon>
        <taxon>Pezizomycotina</taxon>
        <taxon>Sordariomycetes</taxon>
        <taxon>Hypocreomycetidae</taxon>
        <taxon>Microascales</taxon>
        <taxon>Ceratocystidaceae</taxon>
        <taxon>Ceratocystis</taxon>
    </lineage>
</organism>
<dbReference type="OrthoDB" id="1935146at2759"/>
<dbReference type="SUPFAM" id="SSF50978">
    <property type="entry name" value="WD40 repeat-like"/>
    <property type="match status" value="1"/>
</dbReference>
<comment type="subcellular location">
    <subcellularLocation>
        <location evidence="1">Nucleus</location>
        <location evidence="1">Nucleolus</location>
    </subcellularLocation>
</comment>